<name>A0A6L3V2J3_9BACI</name>
<dbReference type="PANTHER" id="PTHR30136:SF7">
    <property type="entry name" value="HTH-TYPE TRANSCRIPTIONAL REGULATOR KDGR-RELATED"/>
    <property type="match status" value="1"/>
</dbReference>
<accession>A0A6L3V2J3</accession>
<dbReference type="GO" id="GO:0003700">
    <property type="term" value="F:DNA-binding transcription factor activity"/>
    <property type="evidence" value="ECO:0007669"/>
    <property type="project" value="TreeGrafter"/>
</dbReference>
<dbReference type="Pfam" id="PF01614">
    <property type="entry name" value="IclR_C"/>
    <property type="match status" value="1"/>
</dbReference>
<evidence type="ECO:0000256" key="3">
    <source>
        <dbReference type="ARBA" id="ARBA00023163"/>
    </source>
</evidence>
<keyword evidence="1" id="KW-0805">Transcription regulation</keyword>
<evidence type="ECO:0000256" key="1">
    <source>
        <dbReference type="ARBA" id="ARBA00023015"/>
    </source>
</evidence>
<dbReference type="PANTHER" id="PTHR30136">
    <property type="entry name" value="HELIX-TURN-HELIX TRANSCRIPTIONAL REGULATOR, ICLR FAMILY"/>
    <property type="match status" value="1"/>
</dbReference>
<proteinExistence type="predicted"/>
<dbReference type="Gene3D" id="1.10.10.10">
    <property type="entry name" value="Winged helix-like DNA-binding domain superfamily/Winged helix DNA-binding domain"/>
    <property type="match status" value="1"/>
</dbReference>
<keyword evidence="2" id="KW-0238">DNA-binding</keyword>
<keyword evidence="3" id="KW-0804">Transcription</keyword>
<dbReference type="GO" id="GO:0003677">
    <property type="term" value="F:DNA binding"/>
    <property type="evidence" value="ECO:0007669"/>
    <property type="project" value="UniProtKB-KW"/>
</dbReference>
<dbReference type="AlphaFoldDB" id="A0A6L3V2J3"/>
<gene>
    <name evidence="6" type="ORF">F7731_20075</name>
</gene>
<sequence length="257" mass="29217">MDEQYILKTLSNAIDVLELFDEEAALTPKEIENRIKMNRTNLYRILYTLRHRGLLDLDPQTGEYKIGLKVFHLASLSLKRLDVKTISHPFLQILGNLLNESIHLVVKNNQFAIFVDKIEANEDVNMGSYIGWSAPLYCTASGKLLISYESDEWIKSYFKNLDLKKYTDNTLVQYEQFMNNITNIREKGYSSDEEEMVEGLTCFAVPIIGHSGKIVAAVSVSGATTKMNKKKELVLEELKKTATEISKTITRTPQGVL</sequence>
<dbReference type="InterPro" id="IPR005471">
    <property type="entry name" value="Tscrpt_reg_IclR_N"/>
</dbReference>
<dbReference type="Gene3D" id="3.30.450.40">
    <property type="match status" value="1"/>
</dbReference>
<comment type="caution">
    <text evidence="6">The sequence shown here is derived from an EMBL/GenBank/DDBJ whole genome shotgun (WGS) entry which is preliminary data.</text>
</comment>
<dbReference type="SMART" id="SM00346">
    <property type="entry name" value="HTH_ICLR"/>
    <property type="match status" value="1"/>
</dbReference>
<dbReference type="InterPro" id="IPR050707">
    <property type="entry name" value="HTH_MetabolicPath_Reg"/>
</dbReference>
<evidence type="ECO:0000259" key="5">
    <source>
        <dbReference type="PROSITE" id="PS51078"/>
    </source>
</evidence>
<organism evidence="6 7">
    <name type="scientific">Cytobacillus depressus</name>
    <dbReference type="NCBI Taxonomy" id="1602942"/>
    <lineage>
        <taxon>Bacteria</taxon>
        <taxon>Bacillati</taxon>
        <taxon>Bacillota</taxon>
        <taxon>Bacilli</taxon>
        <taxon>Bacillales</taxon>
        <taxon>Bacillaceae</taxon>
        <taxon>Cytobacillus</taxon>
    </lineage>
</organism>
<reference evidence="6 7" key="1">
    <citation type="journal article" date="2016" name="Antonie Van Leeuwenhoek">
        <title>Bacillus depressus sp. nov., isolated from soil of a sunflower field.</title>
        <authorList>
            <person name="Wei X."/>
            <person name="Xin D."/>
            <person name="Xin Y."/>
            <person name="Zhang H."/>
            <person name="Wang T."/>
            <person name="Zhang J."/>
        </authorList>
    </citation>
    <scope>NUCLEOTIDE SEQUENCE [LARGE SCALE GENOMIC DNA]</scope>
    <source>
        <strain evidence="6 7">BZ1</strain>
    </source>
</reference>
<evidence type="ECO:0000259" key="4">
    <source>
        <dbReference type="PROSITE" id="PS51077"/>
    </source>
</evidence>
<dbReference type="OrthoDB" id="9778379at2"/>
<protein>
    <submittedName>
        <fullName evidence="6">IclR family transcriptional regulator</fullName>
    </submittedName>
</protein>
<dbReference type="InterPro" id="IPR036390">
    <property type="entry name" value="WH_DNA-bd_sf"/>
</dbReference>
<dbReference type="InterPro" id="IPR014757">
    <property type="entry name" value="Tscrpt_reg_IclR_C"/>
</dbReference>
<dbReference type="PROSITE" id="PS51078">
    <property type="entry name" value="ICLR_ED"/>
    <property type="match status" value="1"/>
</dbReference>
<evidence type="ECO:0000313" key="6">
    <source>
        <dbReference type="EMBL" id="KAB2330473.1"/>
    </source>
</evidence>
<dbReference type="Pfam" id="PF09339">
    <property type="entry name" value="HTH_IclR"/>
    <property type="match status" value="1"/>
</dbReference>
<feature type="domain" description="HTH iclR-type" evidence="4">
    <location>
        <begin position="7"/>
        <end position="68"/>
    </location>
</feature>
<dbReference type="InterPro" id="IPR036388">
    <property type="entry name" value="WH-like_DNA-bd_sf"/>
</dbReference>
<evidence type="ECO:0000313" key="7">
    <source>
        <dbReference type="Proteomes" id="UP000481030"/>
    </source>
</evidence>
<feature type="domain" description="IclR-ED" evidence="5">
    <location>
        <begin position="69"/>
        <end position="255"/>
    </location>
</feature>
<dbReference type="Proteomes" id="UP000481030">
    <property type="component" value="Unassembled WGS sequence"/>
</dbReference>
<evidence type="ECO:0000256" key="2">
    <source>
        <dbReference type="ARBA" id="ARBA00023125"/>
    </source>
</evidence>
<dbReference type="SUPFAM" id="SSF46785">
    <property type="entry name" value="Winged helix' DNA-binding domain"/>
    <property type="match status" value="1"/>
</dbReference>
<dbReference type="InterPro" id="IPR029016">
    <property type="entry name" value="GAF-like_dom_sf"/>
</dbReference>
<dbReference type="GO" id="GO:0045892">
    <property type="term" value="P:negative regulation of DNA-templated transcription"/>
    <property type="evidence" value="ECO:0007669"/>
    <property type="project" value="UniProtKB-ARBA"/>
</dbReference>
<keyword evidence="7" id="KW-1185">Reference proteome</keyword>
<dbReference type="PROSITE" id="PS51077">
    <property type="entry name" value="HTH_ICLR"/>
    <property type="match status" value="1"/>
</dbReference>
<dbReference type="RefSeq" id="WP_151536572.1">
    <property type="nucleotide sequence ID" value="NZ_WBOS01000014.1"/>
</dbReference>
<dbReference type="EMBL" id="WBOS01000014">
    <property type="protein sequence ID" value="KAB2330473.1"/>
    <property type="molecule type" value="Genomic_DNA"/>
</dbReference>
<dbReference type="SUPFAM" id="SSF55781">
    <property type="entry name" value="GAF domain-like"/>
    <property type="match status" value="1"/>
</dbReference>